<dbReference type="EMBL" id="JAACJJ010000028">
    <property type="protein sequence ID" value="KAF5320884.1"/>
    <property type="molecule type" value="Genomic_DNA"/>
</dbReference>
<feature type="compositionally biased region" description="Polar residues" evidence="12">
    <location>
        <begin position="190"/>
        <end position="209"/>
    </location>
</feature>
<dbReference type="CDD" id="cd16267">
    <property type="entry name" value="HBS1-like_II"/>
    <property type="match status" value="1"/>
</dbReference>
<dbReference type="Pfam" id="PF08938">
    <property type="entry name" value="HBS1_N"/>
    <property type="match status" value="1"/>
</dbReference>
<dbReference type="InterPro" id="IPR000795">
    <property type="entry name" value="T_Tr_GTP-bd_dom"/>
</dbReference>
<keyword evidence="4" id="KW-0547">Nucleotide-binding</keyword>
<dbReference type="GO" id="GO:0002184">
    <property type="term" value="P:cytoplasmic translational termination"/>
    <property type="evidence" value="ECO:0007669"/>
    <property type="project" value="UniProtKB-ARBA"/>
</dbReference>
<evidence type="ECO:0000256" key="9">
    <source>
        <dbReference type="ARBA" id="ARBA00049117"/>
    </source>
</evidence>
<feature type="compositionally biased region" description="Basic and acidic residues" evidence="12">
    <location>
        <begin position="605"/>
        <end position="623"/>
    </location>
</feature>
<dbReference type="FunFam" id="3.40.50.300:FF:000204">
    <property type="entry name" value="Translation elongation factor Tu"/>
    <property type="match status" value="1"/>
</dbReference>
<evidence type="ECO:0000259" key="13">
    <source>
        <dbReference type="PROSITE" id="PS51722"/>
    </source>
</evidence>
<feature type="region of interest" description="Disordered" evidence="12">
    <location>
        <begin position="1"/>
        <end position="41"/>
    </location>
</feature>
<dbReference type="Gene3D" id="3.40.50.300">
    <property type="entry name" value="P-loop containing nucleotide triphosphate hydrolases"/>
    <property type="match status" value="1"/>
</dbReference>
<dbReference type="GO" id="GO:0006417">
    <property type="term" value="P:regulation of translation"/>
    <property type="evidence" value="ECO:0007669"/>
    <property type="project" value="UniProtKB-KW"/>
</dbReference>
<evidence type="ECO:0000256" key="10">
    <source>
        <dbReference type="ARBA" id="ARBA00063537"/>
    </source>
</evidence>
<dbReference type="InterPro" id="IPR027417">
    <property type="entry name" value="P-loop_NTPase"/>
</dbReference>
<keyword evidence="5" id="KW-0378">Hydrolase</keyword>
<feature type="region of interest" description="Disordered" evidence="12">
    <location>
        <begin position="86"/>
        <end position="127"/>
    </location>
</feature>
<dbReference type="SUPFAM" id="SSF50447">
    <property type="entry name" value="Translation proteins"/>
    <property type="match status" value="1"/>
</dbReference>
<dbReference type="GO" id="GO:0005829">
    <property type="term" value="C:cytosol"/>
    <property type="evidence" value="ECO:0007669"/>
    <property type="project" value="GOC"/>
</dbReference>
<proteinExistence type="inferred from homology"/>
<comment type="catalytic activity">
    <reaction evidence="9">
        <text>GTP + H2O = GDP + phosphate + H(+)</text>
        <dbReference type="Rhea" id="RHEA:19669"/>
        <dbReference type="ChEBI" id="CHEBI:15377"/>
        <dbReference type="ChEBI" id="CHEBI:15378"/>
        <dbReference type="ChEBI" id="CHEBI:37565"/>
        <dbReference type="ChEBI" id="CHEBI:43474"/>
        <dbReference type="ChEBI" id="CHEBI:58189"/>
    </reaction>
    <physiologicalReaction direction="left-to-right" evidence="9">
        <dbReference type="Rhea" id="RHEA:19670"/>
    </physiologicalReaction>
</comment>
<feature type="region of interest" description="Disordered" evidence="12">
    <location>
        <begin position="175"/>
        <end position="324"/>
    </location>
</feature>
<gene>
    <name evidence="14" type="ORF">D9619_001041</name>
</gene>
<dbReference type="Pfam" id="PF00009">
    <property type="entry name" value="GTP_EFTU"/>
    <property type="match status" value="1"/>
</dbReference>
<comment type="subcellular location">
    <subcellularLocation>
        <location evidence="1">Cytoplasm</location>
    </subcellularLocation>
</comment>
<evidence type="ECO:0000256" key="4">
    <source>
        <dbReference type="ARBA" id="ARBA00022741"/>
    </source>
</evidence>
<feature type="domain" description="Tr-type G" evidence="13">
    <location>
        <begin position="787"/>
        <end position="1019"/>
    </location>
</feature>
<evidence type="ECO:0000256" key="5">
    <source>
        <dbReference type="ARBA" id="ARBA00022801"/>
    </source>
</evidence>
<evidence type="ECO:0000256" key="8">
    <source>
        <dbReference type="ARBA" id="ARBA00023134"/>
    </source>
</evidence>
<organism evidence="14 15">
    <name type="scientific">Psilocybe cf. subviscida</name>
    <dbReference type="NCBI Taxonomy" id="2480587"/>
    <lineage>
        <taxon>Eukaryota</taxon>
        <taxon>Fungi</taxon>
        <taxon>Dikarya</taxon>
        <taxon>Basidiomycota</taxon>
        <taxon>Agaricomycotina</taxon>
        <taxon>Agaricomycetes</taxon>
        <taxon>Agaricomycetidae</taxon>
        <taxon>Agaricales</taxon>
        <taxon>Agaricineae</taxon>
        <taxon>Strophariaceae</taxon>
        <taxon>Psilocybe</taxon>
    </lineage>
</organism>
<name>A0A8H5BCM3_9AGAR</name>
<keyword evidence="7" id="KW-0648">Protein biosynthesis</keyword>
<feature type="region of interest" description="Disordered" evidence="12">
    <location>
        <begin position="356"/>
        <end position="466"/>
    </location>
</feature>
<evidence type="ECO:0000256" key="2">
    <source>
        <dbReference type="ARBA" id="ARBA00007249"/>
    </source>
</evidence>
<dbReference type="SUPFAM" id="SSF52540">
    <property type="entry name" value="P-loop containing nucleoside triphosphate hydrolases"/>
    <property type="match status" value="1"/>
</dbReference>
<dbReference type="PROSITE" id="PS51722">
    <property type="entry name" value="G_TR_2"/>
    <property type="match status" value="1"/>
</dbReference>
<keyword evidence="15" id="KW-1185">Reference proteome</keyword>
<evidence type="ECO:0000256" key="11">
    <source>
        <dbReference type="ARBA" id="ARBA00074866"/>
    </source>
</evidence>
<feature type="compositionally biased region" description="Low complexity" evidence="12">
    <location>
        <begin position="275"/>
        <end position="302"/>
    </location>
</feature>
<feature type="compositionally biased region" description="Polar residues" evidence="12">
    <location>
        <begin position="362"/>
        <end position="371"/>
    </location>
</feature>
<evidence type="ECO:0000256" key="3">
    <source>
        <dbReference type="ARBA" id="ARBA00022490"/>
    </source>
</evidence>
<comment type="caution">
    <text evidence="14">The sequence shown here is derived from an EMBL/GenBank/DDBJ whole genome shotgun (WGS) entry which is preliminary data.</text>
</comment>
<dbReference type="Pfam" id="PF22594">
    <property type="entry name" value="GTP-eEF1A_C"/>
    <property type="match status" value="1"/>
</dbReference>
<protein>
    <recommendedName>
        <fullName evidence="11">Elongation factor 1 alpha-like protein</fullName>
    </recommendedName>
</protein>
<feature type="compositionally biased region" description="Low complexity" evidence="12">
    <location>
        <begin position="682"/>
        <end position="693"/>
    </location>
</feature>
<keyword evidence="6" id="KW-0810">Translation regulation</keyword>
<comment type="subunit">
    <text evidence="10">Component of the Dom34-Hbs1 complex, also named Pelota-HBS1L complex, composed of dom34 and hbs1.</text>
</comment>
<feature type="compositionally biased region" description="Polar residues" evidence="12">
    <location>
        <begin position="95"/>
        <end position="104"/>
    </location>
</feature>
<accession>A0A8H5BCM3</accession>
<dbReference type="InterPro" id="IPR050100">
    <property type="entry name" value="TRAFAC_GTPase_members"/>
</dbReference>
<dbReference type="OrthoDB" id="342024at2759"/>
<dbReference type="InterPro" id="IPR054696">
    <property type="entry name" value="GTP-eEF1A_C"/>
</dbReference>
<evidence type="ECO:0000313" key="14">
    <source>
        <dbReference type="EMBL" id="KAF5320884.1"/>
    </source>
</evidence>
<feature type="region of interest" description="Disordered" evidence="12">
    <location>
        <begin position="565"/>
        <end position="586"/>
    </location>
</feature>
<feature type="compositionally biased region" description="Basic and acidic residues" evidence="12">
    <location>
        <begin position="378"/>
        <end position="400"/>
    </location>
</feature>
<feature type="compositionally biased region" description="Low complexity" evidence="12">
    <location>
        <begin position="704"/>
        <end position="724"/>
    </location>
</feature>
<keyword evidence="8" id="KW-0342">GTP-binding</keyword>
<dbReference type="CDD" id="cd01883">
    <property type="entry name" value="EF1_alpha"/>
    <property type="match status" value="1"/>
</dbReference>
<dbReference type="PANTHER" id="PTHR23115">
    <property type="entry name" value="TRANSLATION FACTOR"/>
    <property type="match status" value="1"/>
</dbReference>
<dbReference type="GO" id="GO:1990533">
    <property type="term" value="C:Dom34-Hbs1 complex"/>
    <property type="evidence" value="ECO:0007669"/>
    <property type="project" value="UniProtKB-ARBA"/>
</dbReference>
<dbReference type="InterPro" id="IPR009000">
    <property type="entry name" value="Transl_B-barrel_sf"/>
</dbReference>
<dbReference type="FunFam" id="2.40.30.10:FF:000020">
    <property type="entry name" value="Translation elongation factor EF-1"/>
    <property type="match status" value="1"/>
</dbReference>
<keyword evidence="3" id="KW-0963">Cytoplasm</keyword>
<dbReference type="InterPro" id="IPR015033">
    <property type="entry name" value="HBS1-like_N"/>
</dbReference>
<dbReference type="GO" id="GO:0005525">
    <property type="term" value="F:GTP binding"/>
    <property type="evidence" value="ECO:0007669"/>
    <property type="project" value="UniProtKB-KW"/>
</dbReference>
<dbReference type="CDD" id="cd04093">
    <property type="entry name" value="HBS1_C_III"/>
    <property type="match status" value="1"/>
</dbReference>
<evidence type="ECO:0000313" key="15">
    <source>
        <dbReference type="Proteomes" id="UP000567179"/>
    </source>
</evidence>
<dbReference type="Proteomes" id="UP000567179">
    <property type="component" value="Unassembled WGS sequence"/>
</dbReference>
<sequence length="1226" mass="132300">MSRHRDIRNMNIDDELDDDALSDGGDDMTPQQQAQMNDGLEQVRIIIGDDETSGISDNAIKDVLWENYFDIEQTTEWALEEIDRRRVAKERKDSGQQSDHTAMSYNHPDDVGYEQPDGDYYDYQPPNQAQYDDAQARLPSIFRAQQQPGFDNEAYLDVPNSPGPNLGFRLSTITERTERTEPSALWHPRQQYTVPDSPRSLLSSVTTSYGKEIEHDDQAESVTSYIPFNAPERKYPSESHSTTPRVSVHEPTPPAHSEVSSSLGTPRPKTESKLSKLASSKASSVSSRSESTRSSGTSVTGTIRTYPVLRPSARSDRPVSSVVSSKALPELPTVAVGTDPSDTSSIVRRAINAAMELEGLDNGSTPKTSRAGSVIESVHSERLKTQPSERSETPYSDRSKTPTPDDISKPASLPETKVEILPQPQSRPLSKLAMLAQKKQKPESVERPVSLPSAVSSPSSPPSRPLSKLALLAQQKVDATRVPKLPKTTTEYLTPIANGSSVTTAITTSYQSLYSLTDPKKSNMVPKLDVVPLEGSPVSATFEQKPSKLAMKIKRANEKSLTVETPKEVVAETPPLSPIFQPSAASDRASPSAFASILVHDVLSSEDKVGRSDGKRSKADKQKRVAASGAGKDPTEKKKRKPKHILPPSPGNMSSASSAFDGPSPDDIVLNARKRSTVGGKAAVASPRSPAAATKAPEREKAQKLAAQKAAPPSAVKAPKKIPASNGKATPTRKPTVDQELLDIAGLNLNNVKPAEPEEEPPKMTIAREKVLEEAKRALDVDSQTGKKGINLVVVGHVDAGKSTLMGRLLYELGALDEKTKRANERGSDKIGKSSFSWAWGLDGTTEERERGITMDIAQQTMETSHRIITILDAPGHKDFIPNMISGASQADCALLVVDATIGEFESGFQKGGQTREHLLLVRSLGVAQVVVAVNKLDQVDWSQDRYEEICAELKPFLTQSGFQPSKTAFVPVGAVQGINLVGIDSSVAATLLDWYKGPTLVDRLDKLVPPIRDITAPLRIPISNVFKRQNAGAAVSGRICGGVVQVGEKLRILPGDESAIVRSIELEEQNVPWAASGSNVTINLTAIDPVHLNIGSVLCPPTDMVPLATIFTARIIVFDIEVPITAGASVELFHHSRDVPATTVKLLSTIDRASGKVIKTNPRVITKGASAEVQIALRNIQIGAVEQTSRGIPVEPFATNKDMGRILIRRGGETIAAGVVLKVDG</sequence>
<dbReference type="InterPro" id="IPR009001">
    <property type="entry name" value="Transl_elong_EF1A/Init_IF2_C"/>
</dbReference>
<evidence type="ECO:0000256" key="6">
    <source>
        <dbReference type="ARBA" id="ARBA00022845"/>
    </source>
</evidence>
<evidence type="ECO:0000256" key="1">
    <source>
        <dbReference type="ARBA" id="ARBA00004496"/>
    </source>
</evidence>
<dbReference type="Gene3D" id="2.40.30.10">
    <property type="entry name" value="Translation factors"/>
    <property type="match status" value="2"/>
</dbReference>
<dbReference type="AlphaFoldDB" id="A0A8H5BCM3"/>
<feature type="compositionally biased region" description="Acidic residues" evidence="12">
    <location>
        <begin position="12"/>
        <end position="26"/>
    </location>
</feature>
<feature type="region of interest" description="Disordered" evidence="12">
    <location>
        <begin position="605"/>
        <end position="734"/>
    </location>
</feature>
<dbReference type="GO" id="GO:0003924">
    <property type="term" value="F:GTPase activity"/>
    <property type="evidence" value="ECO:0007669"/>
    <property type="project" value="InterPro"/>
</dbReference>
<comment type="similarity">
    <text evidence="2">Belongs to the TRAFAC class translation factor GTPase superfamily. Classic translation factor GTPase family. EF-Tu/EF-1A subfamily.</text>
</comment>
<feature type="compositionally biased region" description="Low complexity" evidence="12">
    <location>
        <begin position="447"/>
        <end position="458"/>
    </location>
</feature>
<evidence type="ECO:0000256" key="12">
    <source>
        <dbReference type="SAM" id="MobiDB-lite"/>
    </source>
</evidence>
<dbReference type="SUPFAM" id="SSF50465">
    <property type="entry name" value="EF-Tu/eEF-1alpha/eIF2-gamma C-terminal domain"/>
    <property type="match status" value="1"/>
</dbReference>
<dbReference type="PRINTS" id="PR00315">
    <property type="entry name" value="ELONGATNFCT"/>
</dbReference>
<reference evidence="14 15" key="1">
    <citation type="journal article" date="2020" name="ISME J.">
        <title>Uncovering the hidden diversity of litter-decomposition mechanisms in mushroom-forming fungi.</title>
        <authorList>
            <person name="Floudas D."/>
            <person name="Bentzer J."/>
            <person name="Ahren D."/>
            <person name="Johansson T."/>
            <person name="Persson P."/>
            <person name="Tunlid A."/>
        </authorList>
    </citation>
    <scope>NUCLEOTIDE SEQUENCE [LARGE SCALE GENOMIC DNA]</scope>
    <source>
        <strain evidence="14 15">CBS 101986</strain>
    </source>
</reference>
<evidence type="ECO:0000256" key="7">
    <source>
        <dbReference type="ARBA" id="ARBA00022917"/>
    </source>
</evidence>